<dbReference type="CDD" id="cd00683">
    <property type="entry name" value="Trans_IPPS_HH"/>
    <property type="match status" value="1"/>
</dbReference>
<proteinExistence type="predicted"/>
<accession>A0ABT5EDJ8</accession>
<dbReference type="SFLD" id="SFLDG01212">
    <property type="entry name" value="Phytoene_synthase_like"/>
    <property type="match status" value="1"/>
</dbReference>
<dbReference type="InterPro" id="IPR002060">
    <property type="entry name" value="Squ/phyt_synthse"/>
</dbReference>
<dbReference type="EMBL" id="JAQNDO010000001">
    <property type="protein sequence ID" value="MDC0739890.1"/>
    <property type="molecule type" value="Genomic_DNA"/>
</dbReference>
<dbReference type="SFLD" id="SFLDG01018">
    <property type="entry name" value="Squalene/Phytoene_Synthase_Lik"/>
    <property type="match status" value="1"/>
</dbReference>
<comment type="caution">
    <text evidence="2">The sequence shown here is derived from an EMBL/GenBank/DDBJ whole genome shotgun (WGS) entry which is preliminary data.</text>
</comment>
<dbReference type="Pfam" id="PF00494">
    <property type="entry name" value="SQS_PSY"/>
    <property type="match status" value="1"/>
</dbReference>
<dbReference type="InterPro" id="IPR033904">
    <property type="entry name" value="Trans_IPPS_HH"/>
</dbReference>
<dbReference type="Proteomes" id="UP001221411">
    <property type="component" value="Unassembled WGS sequence"/>
</dbReference>
<dbReference type="PANTHER" id="PTHR31480">
    <property type="entry name" value="BIFUNCTIONAL LYCOPENE CYCLASE/PHYTOENE SYNTHASE"/>
    <property type="match status" value="1"/>
</dbReference>
<name>A0ABT5EDJ8_9BACT</name>
<organism evidence="2 3">
    <name type="scientific">Polyangium mundeleinium</name>
    <dbReference type="NCBI Taxonomy" id="2995306"/>
    <lineage>
        <taxon>Bacteria</taxon>
        <taxon>Pseudomonadati</taxon>
        <taxon>Myxococcota</taxon>
        <taxon>Polyangia</taxon>
        <taxon>Polyangiales</taxon>
        <taxon>Polyangiaceae</taxon>
        <taxon>Polyangium</taxon>
    </lineage>
</organism>
<gene>
    <name evidence="2" type="ORF">POL67_00945</name>
</gene>
<dbReference type="Gene3D" id="1.10.600.10">
    <property type="entry name" value="Farnesyl Diphosphate Synthase"/>
    <property type="match status" value="1"/>
</dbReference>
<protein>
    <submittedName>
        <fullName evidence="2">Phytoene/squalene synthase family protein</fullName>
    </submittedName>
</protein>
<dbReference type="InterPro" id="IPR044843">
    <property type="entry name" value="Trans_IPPS_bact-type"/>
</dbReference>
<keyword evidence="1" id="KW-0808">Transferase</keyword>
<dbReference type="SFLD" id="SFLDS00005">
    <property type="entry name" value="Isoprenoid_Synthase_Type_I"/>
    <property type="match status" value="1"/>
</dbReference>
<sequence>MLPRSIEPAMPLGAPLLLSPAERTASADDLAACRELLRKGSKSFFAASLLLPKRVRVPMLPVYAFCRVADDVVDQASEPGAVEALQARLAAAYEGKPHDSPVDRAFSDVARAHELPRAVMEGLIEGFAWDAAGRRYETLSDLHAYCARVAATVGVIMSVLMGVRDPKALARACDLGVAMQLTNIARDVGEDARNGRVYLPLAWLEEAEIDVAKWVARPAFTAALGGVVERLLRQASVLYARADLGITMLPRDCRASIRAASLIYSDIGRVVEGAGFDSVTSRAYVPLGRKLWLLLRALAAPTPRVPLPRVASDTQVDPPALPEVQFLVDACARSNRRGR</sequence>
<reference evidence="2 3" key="1">
    <citation type="submission" date="2022-11" db="EMBL/GenBank/DDBJ databases">
        <title>Minimal conservation of predation-associated metabolite biosynthetic gene clusters underscores biosynthetic potential of Myxococcota including descriptions for ten novel species: Archangium lansinium sp. nov., Myxococcus landrumus sp. nov., Nannocystis bai.</title>
        <authorList>
            <person name="Ahearne A."/>
            <person name="Stevens C."/>
            <person name="Dowd S."/>
        </authorList>
    </citation>
    <scope>NUCLEOTIDE SEQUENCE [LARGE SCALE GENOMIC DNA]</scope>
    <source>
        <strain evidence="2 3">RJM3</strain>
    </source>
</reference>
<dbReference type="SUPFAM" id="SSF48576">
    <property type="entry name" value="Terpenoid synthases"/>
    <property type="match status" value="1"/>
</dbReference>
<evidence type="ECO:0000256" key="1">
    <source>
        <dbReference type="ARBA" id="ARBA00022679"/>
    </source>
</evidence>
<dbReference type="RefSeq" id="WP_271914502.1">
    <property type="nucleotide sequence ID" value="NZ_JAQNDO010000001.1"/>
</dbReference>
<dbReference type="InterPro" id="IPR019845">
    <property type="entry name" value="Squalene/phytoene_synthase_CS"/>
</dbReference>
<keyword evidence="3" id="KW-1185">Reference proteome</keyword>
<evidence type="ECO:0000313" key="2">
    <source>
        <dbReference type="EMBL" id="MDC0739890.1"/>
    </source>
</evidence>
<dbReference type="PROSITE" id="PS01044">
    <property type="entry name" value="SQUALEN_PHYTOEN_SYN_1"/>
    <property type="match status" value="1"/>
</dbReference>
<evidence type="ECO:0000313" key="3">
    <source>
        <dbReference type="Proteomes" id="UP001221411"/>
    </source>
</evidence>
<dbReference type="InterPro" id="IPR008949">
    <property type="entry name" value="Isoprenoid_synthase_dom_sf"/>
</dbReference>
<dbReference type="PROSITE" id="PS01045">
    <property type="entry name" value="SQUALEN_PHYTOEN_SYN_2"/>
    <property type="match status" value="1"/>
</dbReference>